<keyword evidence="2" id="KW-1185">Reference proteome</keyword>
<organism evidence="1 2">
    <name type="scientific">Halteria grandinella</name>
    <dbReference type="NCBI Taxonomy" id="5974"/>
    <lineage>
        <taxon>Eukaryota</taxon>
        <taxon>Sar</taxon>
        <taxon>Alveolata</taxon>
        <taxon>Ciliophora</taxon>
        <taxon>Intramacronucleata</taxon>
        <taxon>Spirotrichea</taxon>
        <taxon>Stichotrichia</taxon>
        <taxon>Sporadotrichida</taxon>
        <taxon>Halteriidae</taxon>
        <taxon>Halteria</taxon>
    </lineage>
</organism>
<reference evidence="1" key="1">
    <citation type="submission" date="2019-06" db="EMBL/GenBank/DDBJ databases">
        <authorList>
            <person name="Zheng W."/>
        </authorList>
    </citation>
    <scope>NUCLEOTIDE SEQUENCE</scope>
    <source>
        <strain evidence="1">QDHG01</strain>
    </source>
</reference>
<dbReference type="Proteomes" id="UP000785679">
    <property type="component" value="Unassembled WGS sequence"/>
</dbReference>
<evidence type="ECO:0000313" key="1">
    <source>
        <dbReference type="EMBL" id="TNV79437.1"/>
    </source>
</evidence>
<dbReference type="AlphaFoldDB" id="A0A8J8NQ27"/>
<accession>A0A8J8NQ27</accession>
<sequence length="303" mass="34680">MHSSECDLKESGFKQRENQLIESIEVYADKQGHNICSLSNEKQLKFDAQNLAIYGNNSAKGSCCNVSELQSCRIGILQTFGLEKINHTSLNHNTSPMPKMGQHEIPKNSQQVGSNGLKKLLAAKNNICHKYLRSCIDSEQQRAKYISNLKYQERHQKQGTHFEVQQFKLSLEGDIEKPIIHQCDEMKDYFELLKYNGNQYPNPITATQRDAQYEQSLIQKNSPQIEEGRMINENEARNSKESHINFKYASCHSSTLEEFSINQETQEEIPIEGSPKLIDYTEKCRVGNFTQQIKSPSGRTLVK</sequence>
<protein>
    <submittedName>
        <fullName evidence="1">Uncharacterized protein</fullName>
    </submittedName>
</protein>
<gene>
    <name evidence="1" type="ORF">FGO68_gene2886</name>
</gene>
<proteinExistence type="predicted"/>
<name>A0A8J8NQ27_HALGN</name>
<dbReference type="EMBL" id="RRYP01008915">
    <property type="protein sequence ID" value="TNV79437.1"/>
    <property type="molecule type" value="Genomic_DNA"/>
</dbReference>
<evidence type="ECO:0000313" key="2">
    <source>
        <dbReference type="Proteomes" id="UP000785679"/>
    </source>
</evidence>
<comment type="caution">
    <text evidence="1">The sequence shown here is derived from an EMBL/GenBank/DDBJ whole genome shotgun (WGS) entry which is preliminary data.</text>
</comment>